<protein>
    <recommendedName>
        <fullName evidence="10">Galactokinase</fullName>
        <ecNumber evidence="10">2.7.1.6</ecNumber>
    </recommendedName>
</protein>
<evidence type="ECO:0000259" key="11">
    <source>
        <dbReference type="Pfam" id="PF00288"/>
    </source>
</evidence>
<evidence type="ECO:0000256" key="4">
    <source>
        <dbReference type="ARBA" id="ARBA00022741"/>
    </source>
</evidence>
<dbReference type="PIRSF" id="PIRSF000530">
    <property type="entry name" value="Galactokinase"/>
    <property type="match status" value="1"/>
</dbReference>
<evidence type="ECO:0000256" key="8">
    <source>
        <dbReference type="ARBA" id="ARBA00023144"/>
    </source>
</evidence>
<evidence type="ECO:0000259" key="12">
    <source>
        <dbReference type="Pfam" id="PF08544"/>
    </source>
</evidence>
<dbReference type="NCBIfam" id="TIGR00131">
    <property type="entry name" value="gal_kin"/>
    <property type="match status" value="1"/>
</dbReference>
<dbReference type="PROSITE" id="PS00106">
    <property type="entry name" value="GALACTOKINASE"/>
    <property type="match status" value="1"/>
</dbReference>
<keyword evidence="4" id="KW-0547">Nucleotide-binding</keyword>
<dbReference type="Pfam" id="PF00288">
    <property type="entry name" value="GHMP_kinases_N"/>
    <property type="match status" value="1"/>
</dbReference>
<evidence type="ECO:0000256" key="7">
    <source>
        <dbReference type="ARBA" id="ARBA00022842"/>
    </source>
</evidence>
<dbReference type="GO" id="GO:0004335">
    <property type="term" value="F:galactokinase activity"/>
    <property type="evidence" value="ECO:0007669"/>
    <property type="project" value="UniProtKB-UniRule"/>
</dbReference>
<keyword evidence="5" id="KW-0418">Kinase</keyword>
<keyword evidence="3" id="KW-0479">Metal-binding</keyword>
<feature type="domain" description="Galactokinase N-terminal" evidence="13">
    <location>
        <begin position="20"/>
        <end position="68"/>
    </location>
</feature>
<evidence type="ECO:0000313" key="16">
    <source>
        <dbReference type="Proteomes" id="UP001284901"/>
    </source>
</evidence>
<evidence type="ECO:0000256" key="5">
    <source>
        <dbReference type="ARBA" id="ARBA00022777"/>
    </source>
</evidence>
<comment type="similarity">
    <text evidence="1">Belongs to the GHMP kinase family. GalK subfamily.</text>
</comment>
<dbReference type="InterPro" id="IPR013750">
    <property type="entry name" value="GHMP_kinase_C_dom"/>
</dbReference>
<evidence type="ECO:0000313" key="17">
    <source>
        <dbReference type="Proteomes" id="UP001288320"/>
    </source>
</evidence>
<dbReference type="Pfam" id="PF08544">
    <property type="entry name" value="GHMP_kinases_C"/>
    <property type="match status" value="1"/>
</dbReference>
<dbReference type="PANTHER" id="PTHR10457:SF7">
    <property type="entry name" value="GALACTOKINASE-RELATED"/>
    <property type="match status" value="1"/>
</dbReference>
<dbReference type="PRINTS" id="PR00959">
    <property type="entry name" value="MEVGALKINASE"/>
</dbReference>
<dbReference type="SUPFAM" id="SSF54211">
    <property type="entry name" value="Ribosomal protein S5 domain 2-like"/>
    <property type="match status" value="1"/>
</dbReference>
<dbReference type="EMBL" id="JAWNFY010000011">
    <property type="protein sequence ID" value="MDY5146384.1"/>
    <property type="molecule type" value="Genomic_DNA"/>
</dbReference>
<dbReference type="InterPro" id="IPR000705">
    <property type="entry name" value="Galactokinase"/>
</dbReference>
<keyword evidence="8" id="KW-0299">Galactose metabolism</keyword>
<dbReference type="PRINTS" id="PR00473">
    <property type="entry name" value="GALCTOKINASE"/>
</dbReference>
<dbReference type="Proteomes" id="UP001288320">
    <property type="component" value="Unassembled WGS sequence"/>
</dbReference>
<evidence type="ECO:0000256" key="3">
    <source>
        <dbReference type="ARBA" id="ARBA00022723"/>
    </source>
</evidence>
<dbReference type="FunFam" id="3.30.70.890:FF:000001">
    <property type="entry name" value="Galactokinase"/>
    <property type="match status" value="1"/>
</dbReference>
<dbReference type="SUPFAM" id="SSF55060">
    <property type="entry name" value="GHMP Kinase, C-terminal domain"/>
    <property type="match status" value="1"/>
</dbReference>
<organism evidence="14 17">
    <name type="scientific">Actinotignum timonense</name>
    <dbReference type="NCBI Taxonomy" id="1870995"/>
    <lineage>
        <taxon>Bacteria</taxon>
        <taxon>Bacillati</taxon>
        <taxon>Actinomycetota</taxon>
        <taxon>Actinomycetes</taxon>
        <taxon>Actinomycetales</taxon>
        <taxon>Actinomycetaceae</taxon>
        <taxon>Actinotignum</taxon>
    </lineage>
</organism>
<dbReference type="GeneID" id="92813736"/>
<dbReference type="Pfam" id="PF10509">
    <property type="entry name" value="GalKase_gal_bdg"/>
    <property type="match status" value="1"/>
</dbReference>
<evidence type="ECO:0000256" key="6">
    <source>
        <dbReference type="ARBA" id="ARBA00022840"/>
    </source>
</evidence>
<dbReference type="PANTHER" id="PTHR10457">
    <property type="entry name" value="MEVALONATE KINASE/GALACTOKINASE"/>
    <property type="match status" value="1"/>
</dbReference>
<dbReference type="InterPro" id="IPR014721">
    <property type="entry name" value="Ribsml_uS5_D2-typ_fold_subgr"/>
</dbReference>
<dbReference type="Gene3D" id="3.30.70.890">
    <property type="entry name" value="GHMP kinase, C-terminal domain"/>
    <property type="match status" value="1"/>
</dbReference>
<reference evidence="14 16" key="1">
    <citation type="submission" date="2023-10" db="EMBL/GenBank/DDBJ databases">
        <title>Whole Genome based description of the genera Actinobaculum and Actinotignum reveals a complex phylogenetic relationship within the species included in the genus Actinotignum.</title>
        <authorList>
            <person name="Jensen C.S."/>
            <person name="Dargis R."/>
            <person name="Kemp M."/>
            <person name="Christensen J.J."/>
        </authorList>
    </citation>
    <scope>NUCLEOTIDE SEQUENCE</scope>
    <source>
        <strain evidence="15 16">SLA_B089</strain>
        <strain evidence="14">SLA_B245</strain>
    </source>
</reference>
<keyword evidence="16" id="KW-1185">Reference proteome</keyword>
<evidence type="ECO:0000256" key="9">
    <source>
        <dbReference type="ARBA" id="ARBA00023277"/>
    </source>
</evidence>
<dbReference type="Gene3D" id="3.30.230.10">
    <property type="match status" value="1"/>
</dbReference>
<dbReference type="GO" id="GO:0005829">
    <property type="term" value="C:cytosol"/>
    <property type="evidence" value="ECO:0007669"/>
    <property type="project" value="TreeGrafter"/>
</dbReference>
<dbReference type="InterPro" id="IPR006203">
    <property type="entry name" value="GHMP_knse_ATP-bd_CS"/>
</dbReference>
<dbReference type="InterPro" id="IPR006206">
    <property type="entry name" value="Mevalonate/galactokinase"/>
</dbReference>
<evidence type="ECO:0000313" key="15">
    <source>
        <dbReference type="EMBL" id="MDY5146384.1"/>
    </source>
</evidence>
<dbReference type="InterPro" id="IPR019539">
    <property type="entry name" value="GalKase_N"/>
</dbReference>
<dbReference type="InterPro" id="IPR006204">
    <property type="entry name" value="GHMP_kinase_N_dom"/>
</dbReference>
<dbReference type="GO" id="GO:0005524">
    <property type="term" value="F:ATP binding"/>
    <property type="evidence" value="ECO:0007669"/>
    <property type="project" value="UniProtKB-UniRule"/>
</dbReference>
<dbReference type="RefSeq" id="WP_087069789.1">
    <property type="nucleotide sequence ID" value="NZ_CAUPFC010000011.1"/>
</dbReference>
<evidence type="ECO:0000259" key="13">
    <source>
        <dbReference type="Pfam" id="PF10509"/>
    </source>
</evidence>
<dbReference type="GO" id="GO:0006012">
    <property type="term" value="P:galactose metabolic process"/>
    <property type="evidence" value="ECO:0007669"/>
    <property type="project" value="UniProtKB-UniRule"/>
</dbReference>
<keyword evidence="9" id="KW-0119">Carbohydrate metabolism</keyword>
<evidence type="ECO:0000256" key="10">
    <source>
        <dbReference type="NCBIfam" id="TIGR00131"/>
    </source>
</evidence>
<dbReference type="InterPro" id="IPR036554">
    <property type="entry name" value="GHMP_kinase_C_sf"/>
</dbReference>
<feature type="domain" description="GHMP kinase C-terminal" evidence="12">
    <location>
        <begin position="287"/>
        <end position="356"/>
    </location>
</feature>
<dbReference type="EMBL" id="JAWNFV010000009">
    <property type="protein sequence ID" value="MDY5140731.1"/>
    <property type="molecule type" value="Genomic_DNA"/>
</dbReference>
<evidence type="ECO:0000313" key="14">
    <source>
        <dbReference type="EMBL" id="MDY5140731.1"/>
    </source>
</evidence>
<gene>
    <name evidence="14" type="primary">galK</name>
    <name evidence="14" type="ORF">R6G74_05310</name>
    <name evidence="15" type="ORF">R6P33_05015</name>
</gene>
<dbReference type="Proteomes" id="UP001284901">
    <property type="component" value="Unassembled WGS sequence"/>
</dbReference>
<name>A0AAW9HMV7_9ACTO</name>
<sequence length="393" mass="41179">MSLAFTAAWDTAEGTRRAQELFTRTFGETAERVAFAPGRVNLIGEHTDYNAGLCLPIALPHRTYVALSVRSDNRVRLISEHGELWEGYVEDINSAMPGSWISYAAGPAWALDVQRGYDAAIVSCVPLGAGLSSSAALECAMACAINPRLIQEEPNAVVTACIRAENEVAHAPTGGMDQTVSVFGNDGAAVALDFHSHTHSLIPADFAAAGLQLVVINTRAKHSLSDGQYGNRRQECEEAAKVLGLSSLREANAEDIATLSGAQAKLSGVHARRARHVITENARVTRAIEALRAGDFHTLGKLFNASHASLRDDFEVSCPELDCVVEAACQHGALGARMTGGGFGGSAIALVPIGKVEALAAGVMEAAAARGFPTPELLLAQASCGARLVSGAL</sequence>
<dbReference type="InterPro" id="IPR020568">
    <property type="entry name" value="Ribosomal_Su5_D2-typ_SF"/>
</dbReference>
<dbReference type="AlphaFoldDB" id="A0AAW9HMV7"/>
<evidence type="ECO:0000256" key="1">
    <source>
        <dbReference type="ARBA" id="ARBA00006566"/>
    </source>
</evidence>
<dbReference type="EC" id="2.7.1.6" evidence="10"/>
<evidence type="ECO:0000256" key="2">
    <source>
        <dbReference type="ARBA" id="ARBA00022679"/>
    </source>
</evidence>
<comment type="caution">
    <text evidence="14">The sequence shown here is derived from an EMBL/GenBank/DDBJ whole genome shotgun (WGS) entry which is preliminary data.</text>
</comment>
<dbReference type="PROSITE" id="PS00627">
    <property type="entry name" value="GHMP_KINASES_ATP"/>
    <property type="match status" value="1"/>
</dbReference>
<feature type="domain" description="GHMP kinase N-terminal" evidence="11">
    <location>
        <begin position="115"/>
        <end position="184"/>
    </location>
</feature>
<keyword evidence="7" id="KW-0460">Magnesium</keyword>
<keyword evidence="6" id="KW-0067">ATP-binding</keyword>
<dbReference type="GO" id="GO:0046872">
    <property type="term" value="F:metal ion binding"/>
    <property type="evidence" value="ECO:0007669"/>
    <property type="project" value="UniProtKB-KW"/>
</dbReference>
<keyword evidence="2 14" id="KW-0808">Transferase</keyword>
<accession>A0AAW9HMV7</accession>
<dbReference type="InterPro" id="IPR019741">
    <property type="entry name" value="Galactokinase_CS"/>
</dbReference>
<proteinExistence type="inferred from homology"/>